<name>A0ABX6MCT7_9BURK</name>
<evidence type="ECO:0000256" key="1">
    <source>
        <dbReference type="SAM" id="MobiDB-lite"/>
    </source>
</evidence>
<protein>
    <submittedName>
        <fullName evidence="2">Uncharacterized protein</fullName>
    </submittedName>
</protein>
<proteinExistence type="predicted"/>
<accession>A0ABX6MCT7</accession>
<reference evidence="2 3" key="1">
    <citation type="submission" date="2020-04" db="EMBL/GenBank/DDBJ databases">
        <title>Genome sequencing of novel species.</title>
        <authorList>
            <person name="Heo J."/>
            <person name="Kim S.-J."/>
            <person name="Kim J.-S."/>
            <person name="Hong S.-B."/>
            <person name="Kwon S.-W."/>
        </authorList>
    </citation>
    <scope>NUCLEOTIDE SEQUENCE [LARGE SCALE GENOMIC DNA]</scope>
    <source>
        <strain evidence="2 3">AF9R3</strain>
    </source>
</reference>
<dbReference type="EMBL" id="CP051684">
    <property type="protein sequence ID" value="QJD91677.1"/>
    <property type="molecule type" value="Genomic_DNA"/>
</dbReference>
<dbReference type="Proteomes" id="UP000503117">
    <property type="component" value="Chromosome"/>
</dbReference>
<feature type="region of interest" description="Disordered" evidence="1">
    <location>
        <begin position="1"/>
        <end position="20"/>
    </location>
</feature>
<evidence type="ECO:0000313" key="3">
    <source>
        <dbReference type="Proteomes" id="UP000503117"/>
    </source>
</evidence>
<sequence>MELQREPVQMGSGYGGYAPRPMGSVHRRALVPDQIPQLHKGDVVDVYVGIFDETNYGELKAPVVIRLVCKDADGACKKAEEKTLGGANEIVSKGKPPMAALSFSKIYDLEGNRLHP</sequence>
<dbReference type="RefSeq" id="WP_169113029.1">
    <property type="nucleotide sequence ID" value="NZ_CP051684.1"/>
</dbReference>
<keyword evidence="3" id="KW-1185">Reference proteome</keyword>
<evidence type="ECO:0000313" key="2">
    <source>
        <dbReference type="EMBL" id="QJD91677.1"/>
    </source>
</evidence>
<organism evidence="2 3">
    <name type="scientific">Duganella dendranthematis</name>
    <dbReference type="NCBI Taxonomy" id="2728021"/>
    <lineage>
        <taxon>Bacteria</taxon>
        <taxon>Pseudomonadati</taxon>
        <taxon>Pseudomonadota</taxon>
        <taxon>Betaproteobacteria</taxon>
        <taxon>Burkholderiales</taxon>
        <taxon>Oxalobacteraceae</taxon>
        <taxon>Telluria group</taxon>
        <taxon>Duganella</taxon>
    </lineage>
</organism>
<gene>
    <name evidence="2" type="ORF">HH213_17240</name>
</gene>